<dbReference type="Pfam" id="PF17917">
    <property type="entry name" value="RT_RNaseH"/>
    <property type="match status" value="1"/>
</dbReference>
<dbReference type="SUPFAM" id="SSF47353">
    <property type="entry name" value="Retrovirus capsid dimerization domain-like"/>
    <property type="match status" value="1"/>
</dbReference>
<reference evidence="13" key="1">
    <citation type="submission" date="2021-04" db="EMBL/GenBank/DDBJ databases">
        <authorList>
            <consortium name="Wellcome Sanger Institute Data Sharing"/>
        </authorList>
    </citation>
    <scope>NUCLEOTIDE SEQUENCE [LARGE SCALE GENOMIC DNA]</scope>
</reference>
<dbReference type="InterPro" id="IPR003309">
    <property type="entry name" value="SCAN_dom"/>
</dbReference>
<dbReference type="InterPro" id="IPR054465">
    <property type="entry name" value="Integrase_p58-like_C"/>
</dbReference>
<evidence type="ECO:0000256" key="2">
    <source>
        <dbReference type="ARBA" id="ARBA00012180"/>
    </source>
</evidence>
<dbReference type="FunFam" id="3.30.420.10:FF:000032">
    <property type="entry name" value="Retrovirus-related Pol polyprotein from transposon 297-like Protein"/>
    <property type="match status" value="1"/>
</dbReference>
<dbReference type="FunFam" id="1.10.340.70:FF:000001">
    <property type="entry name" value="Retrovirus-related Pol polyprotein from transposon gypsy-like Protein"/>
    <property type="match status" value="1"/>
</dbReference>
<dbReference type="Ensembl" id="ENSSAUT00010069684.1">
    <property type="protein sequence ID" value="ENSSAUP00010066546.1"/>
    <property type="gene ID" value="ENSSAUG00010026523.1"/>
</dbReference>
<comment type="similarity">
    <text evidence="1">Belongs to the beta type-B retroviral polymerase family. HERV class-II K(HML-2) pol subfamily.</text>
</comment>
<dbReference type="Pfam" id="PF00078">
    <property type="entry name" value="RVT_1"/>
    <property type="match status" value="1"/>
</dbReference>
<evidence type="ECO:0000256" key="6">
    <source>
        <dbReference type="ARBA" id="ARBA00022759"/>
    </source>
</evidence>
<feature type="domain" description="Reverse transcriptase" evidence="11">
    <location>
        <begin position="1168"/>
        <end position="1345"/>
    </location>
</feature>
<dbReference type="Gene3D" id="4.10.60.10">
    <property type="entry name" value="Zinc finger, CCHC-type"/>
    <property type="match status" value="1"/>
</dbReference>
<dbReference type="GO" id="GO:0003676">
    <property type="term" value="F:nucleic acid binding"/>
    <property type="evidence" value="ECO:0007669"/>
    <property type="project" value="InterPro"/>
</dbReference>
<evidence type="ECO:0000256" key="10">
    <source>
        <dbReference type="SAM" id="Coils"/>
    </source>
</evidence>
<gene>
    <name evidence="13" type="primary">LOC115587797</name>
</gene>
<dbReference type="InterPro" id="IPR038269">
    <property type="entry name" value="SCAN_sf"/>
</dbReference>
<dbReference type="Proteomes" id="UP000472265">
    <property type="component" value="Chromosome 9"/>
</dbReference>
<dbReference type="GO" id="GO:0004523">
    <property type="term" value="F:RNA-DNA hybrid ribonuclease activity"/>
    <property type="evidence" value="ECO:0007669"/>
    <property type="project" value="UniProtKB-EC"/>
</dbReference>
<dbReference type="InterPro" id="IPR036397">
    <property type="entry name" value="RNaseH_sf"/>
</dbReference>
<keyword evidence="3" id="KW-0808">Transferase</keyword>
<dbReference type="Gene3D" id="3.30.420.10">
    <property type="entry name" value="Ribonuclease H-like superfamily/Ribonuclease H"/>
    <property type="match status" value="1"/>
</dbReference>
<sequence length="1562" mass="173100">MAGIEDFVASPCEEFLDGCTKDQLLKVAESYDIVLSGLSDKRKGNVKSLVKMQLIGKGVLVVKRGESGEPQAVQSFKVPSGNLTFEQQKELLLLQLAHEKDKQKMEMERQRLEFEKQVAIERLRRETEQAKIDLQATRLGLVKEGKLSGEVLQGGDGSSSPSKSPDMVSSLRLLPKFNEKDPDVFFSLFERLAEARGWSDSDQTLLLQCVLTGKAQEAYASLGGDLTYKSVKAAVLKAYELVPEAYRQRFRTWEKRANQSHMEFVRELTNHFNRWCVASSVDNFEGLCNLVILEQFKDTLPSRVATYLNERKVTTAAEAAGLADEYVIVHKGRPGEPRREPVGRKEGGRSPVRFGISSCKGFRAAPQNGEDVCNYCREAGHWKSDCPMLKAKKQHAGGGRVKPAALAASVSGPVDVGAWQRNWGESGLTGAIDESYLPFISDGFVSLVGSDTQVPVKILRDTGAFDSYVLESVLCFSEKTDTGDKILMRGMGLDVVPVPVHKMNLDCELGQREVLMGVRPALPIEGVDIILGNDLAGSRVWAKCSPPPAVSLSPSGEKQPERVGRLPVVSLSPSGPEHPDESAVHFPQVFSACVVTRAMSCAESKGTDGKRDTVLPFLPDFPLSVSHSELQSEQRADRSLDELFGSVLTPCELKSVASGYFLQDGILVRKWMPHGEDFVGDPIFQVVVPLKFRGLVLKLAHDGSGHLGVHKTYDRILRHFFWPRLKKDVSLHIKNCSTCQLTGKPNQVIKPAPLQPIPAISQPFEYLLIDCVGPLPKARSGCKYLLSVMCQSTRYPAAYPLRTITARAVVRALTQFVSVFGIPRVIQSDQGSNFSSHLLGQVLKLLGIGHNQSSAYHAQSQGALERFHQTLKSRLRAYCTELDGDWEDGLPWLLLAAREVVQESTGFSPNDLVFGHTVRGPLSVFKDGWKGSDPPTNLIDYVNGFRHRLYTAGELAKQMLATSQAKMKKQYDRRAELREFSEGDRVLALCPLVSSPFQAKFMGPYTVVKRVSDLNYLISTPGRRKSVKLFHVNLLKPYYAHSPSASVADQQGSVAVSTALVVGTVGGVLGECLDGVLEPDEGVLSGRLKNSETLKNLKGLVGHLPEEHALEFEELIFKYPCLFGDVPSRTDWAEHDIDVGETLPIRQHFYRVSPEKRKYLDAEVKYMLENNIAVPSFSSWASPCLLVPKSDGTPRFCSDFRKVNKVTKPDSFPLPRMEDCVDQVGAARYITKFDLLKGYWQVPLSKRAQEVAAFITPSGLYSYQVMPFGLRNAPATFQRLMNRVVAGLTGCAVYLDDLVVYSDSWCSHMQRVRALFDRLAEAKLTVNLAKCELAHATVTYLGRVVGQVAPVRAKVLAIEKFPQPMTKKELMRFLGLVGYYRCFSRNFSSVVAPLTDLLKARAQFVWSTECQEAFSDVKCLLCSAPVLAAPRFDCSFVLQVDASHVGAGAVLVQADEQGVDRPVSFFSKKFNRHQVNYSVVEKEALALVWALQHFAVYVESGVAPVVVYTDHNPLTFLHSLRCPNQRLIRWSLFLQSCNLDIRHIKGRDNVVADALSRAPVME</sequence>
<evidence type="ECO:0000256" key="5">
    <source>
        <dbReference type="ARBA" id="ARBA00022722"/>
    </source>
</evidence>
<dbReference type="Gene3D" id="3.30.70.270">
    <property type="match status" value="2"/>
</dbReference>
<evidence type="ECO:0000256" key="4">
    <source>
        <dbReference type="ARBA" id="ARBA00022695"/>
    </source>
</evidence>
<keyword evidence="14" id="KW-1185">Reference proteome</keyword>
<dbReference type="Gene3D" id="3.10.10.10">
    <property type="entry name" value="HIV Type 1 Reverse Transcriptase, subunit A, domain 1"/>
    <property type="match status" value="1"/>
</dbReference>
<dbReference type="CDD" id="cd01647">
    <property type="entry name" value="RT_LTR"/>
    <property type="match status" value="1"/>
</dbReference>
<dbReference type="EC" id="3.1.26.4" evidence="2"/>
<dbReference type="FunFam" id="3.10.20.370:FF:000001">
    <property type="entry name" value="Retrovirus-related Pol polyprotein from transposon 17.6-like protein"/>
    <property type="match status" value="1"/>
</dbReference>
<organism evidence="13 14">
    <name type="scientific">Sparus aurata</name>
    <name type="common">Gilthead sea bream</name>
    <dbReference type="NCBI Taxonomy" id="8175"/>
    <lineage>
        <taxon>Eukaryota</taxon>
        <taxon>Metazoa</taxon>
        <taxon>Chordata</taxon>
        <taxon>Craniata</taxon>
        <taxon>Vertebrata</taxon>
        <taxon>Euteleostomi</taxon>
        <taxon>Actinopterygii</taxon>
        <taxon>Neopterygii</taxon>
        <taxon>Teleostei</taxon>
        <taxon>Neoteleostei</taxon>
        <taxon>Acanthomorphata</taxon>
        <taxon>Eupercaria</taxon>
        <taxon>Spariformes</taxon>
        <taxon>Sparidae</taxon>
        <taxon>Sparus</taxon>
    </lineage>
</organism>
<dbReference type="SMART" id="SM00343">
    <property type="entry name" value="ZnF_C2HC"/>
    <property type="match status" value="1"/>
</dbReference>
<name>A0A671YT04_SPAAU</name>
<dbReference type="PROSITE" id="PS50994">
    <property type="entry name" value="INTEGRASE"/>
    <property type="match status" value="1"/>
</dbReference>
<dbReference type="GO" id="GO:0008270">
    <property type="term" value="F:zinc ion binding"/>
    <property type="evidence" value="ECO:0007669"/>
    <property type="project" value="InterPro"/>
</dbReference>
<dbReference type="FunFam" id="3.30.70.270:FF:000026">
    <property type="entry name" value="Transposon Ty3-G Gag-Pol polyprotein"/>
    <property type="match status" value="1"/>
</dbReference>
<proteinExistence type="inferred from homology"/>
<dbReference type="InterPro" id="IPR043128">
    <property type="entry name" value="Rev_trsase/Diguanyl_cyclase"/>
</dbReference>
<dbReference type="PROSITE" id="PS50878">
    <property type="entry name" value="RT_POL"/>
    <property type="match status" value="1"/>
</dbReference>
<keyword evidence="5" id="KW-0540">Nuclease</keyword>
<keyword evidence="7" id="KW-0378">Hydrolase</keyword>
<reference evidence="13" key="3">
    <citation type="submission" date="2025-09" db="UniProtKB">
        <authorList>
            <consortium name="Ensembl"/>
        </authorList>
    </citation>
    <scope>IDENTIFICATION</scope>
</reference>
<dbReference type="InterPro" id="IPR043502">
    <property type="entry name" value="DNA/RNA_pol_sf"/>
</dbReference>
<dbReference type="Gene3D" id="1.10.4020.10">
    <property type="entry name" value="DNA breaking-rejoining enzymes"/>
    <property type="match status" value="1"/>
</dbReference>
<dbReference type="GeneTree" id="ENSGT01050000244855"/>
<dbReference type="InParanoid" id="A0A671YT04"/>
<protein>
    <recommendedName>
        <fullName evidence="9">Gypsy retrotransposon integrase-like protein 1</fullName>
        <ecNumber evidence="2">3.1.26.4</ecNumber>
    </recommendedName>
</protein>
<dbReference type="Pfam" id="PF00098">
    <property type="entry name" value="zf-CCHC"/>
    <property type="match status" value="1"/>
</dbReference>
<dbReference type="PANTHER" id="PTHR37984:SF5">
    <property type="entry name" value="PROTEIN NYNRIN-LIKE"/>
    <property type="match status" value="1"/>
</dbReference>
<dbReference type="InterPro" id="IPR041588">
    <property type="entry name" value="Integrase_H2C2"/>
</dbReference>
<dbReference type="Pfam" id="PF22938">
    <property type="entry name" value="Integrase_p58_C"/>
    <property type="match status" value="1"/>
</dbReference>
<keyword evidence="6" id="KW-0255">Endonuclease</keyword>
<dbReference type="Pfam" id="PF00665">
    <property type="entry name" value="rve"/>
    <property type="match status" value="1"/>
</dbReference>
<reference evidence="13" key="2">
    <citation type="submission" date="2025-08" db="UniProtKB">
        <authorList>
            <consortium name="Ensembl"/>
        </authorList>
    </citation>
    <scope>IDENTIFICATION</scope>
</reference>
<evidence type="ECO:0000256" key="3">
    <source>
        <dbReference type="ARBA" id="ARBA00022679"/>
    </source>
</evidence>
<dbReference type="InterPro" id="IPR001584">
    <property type="entry name" value="Integrase_cat-core"/>
</dbReference>
<feature type="domain" description="Integrase catalytic" evidence="12">
    <location>
        <begin position="759"/>
        <end position="917"/>
    </location>
</feature>
<evidence type="ECO:0000313" key="13">
    <source>
        <dbReference type="Ensembl" id="ENSSAUP00010066546.1"/>
    </source>
</evidence>
<dbReference type="Gene3D" id="1.10.340.70">
    <property type="match status" value="1"/>
</dbReference>
<evidence type="ECO:0000256" key="1">
    <source>
        <dbReference type="ARBA" id="ARBA00010879"/>
    </source>
</evidence>
<dbReference type="InterPro" id="IPR000477">
    <property type="entry name" value="RT_dom"/>
</dbReference>
<dbReference type="SUPFAM" id="SSF53098">
    <property type="entry name" value="Ribonuclease H-like"/>
    <property type="match status" value="1"/>
</dbReference>
<dbReference type="Pfam" id="PF02023">
    <property type="entry name" value="SCAN"/>
    <property type="match status" value="1"/>
</dbReference>
<dbReference type="OMA" id="CAITHAQ"/>
<dbReference type="Gene3D" id="3.10.20.370">
    <property type="match status" value="1"/>
</dbReference>
<keyword evidence="10" id="KW-0175">Coiled coil</keyword>
<evidence type="ECO:0000256" key="7">
    <source>
        <dbReference type="ARBA" id="ARBA00022801"/>
    </source>
</evidence>
<evidence type="ECO:0000256" key="8">
    <source>
        <dbReference type="ARBA" id="ARBA00022918"/>
    </source>
</evidence>
<dbReference type="SUPFAM" id="SSF56672">
    <property type="entry name" value="DNA/RNA polymerases"/>
    <property type="match status" value="1"/>
</dbReference>
<dbReference type="GO" id="GO:0003964">
    <property type="term" value="F:RNA-directed DNA polymerase activity"/>
    <property type="evidence" value="ECO:0007669"/>
    <property type="project" value="UniProtKB-KW"/>
</dbReference>
<evidence type="ECO:0000313" key="14">
    <source>
        <dbReference type="Proteomes" id="UP000472265"/>
    </source>
</evidence>
<feature type="coiled-coil region" evidence="10">
    <location>
        <begin position="93"/>
        <end position="129"/>
    </location>
</feature>
<evidence type="ECO:0000259" key="11">
    <source>
        <dbReference type="PROSITE" id="PS50878"/>
    </source>
</evidence>
<dbReference type="PANTHER" id="PTHR37984">
    <property type="entry name" value="PROTEIN CBG26694"/>
    <property type="match status" value="1"/>
</dbReference>
<dbReference type="GO" id="GO:0015074">
    <property type="term" value="P:DNA integration"/>
    <property type="evidence" value="ECO:0007669"/>
    <property type="project" value="InterPro"/>
</dbReference>
<dbReference type="InterPro" id="IPR041373">
    <property type="entry name" value="RT_RNaseH"/>
</dbReference>
<dbReference type="CDD" id="cd09274">
    <property type="entry name" value="RNase_HI_RT_Ty3"/>
    <property type="match status" value="1"/>
</dbReference>
<dbReference type="InterPro" id="IPR036875">
    <property type="entry name" value="Znf_CCHC_sf"/>
</dbReference>
<evidence type="ECO:0000259" key="12">
    <source>
        <dbReference type="PROSITE" id="PS50994"/>
    </source>
</evidence>
<dbReference type="InterPro" id="IPR050951">
    <property type="entry name" value="Retrovirus_Pol_polyprotein"/>
</dbReference>
<dbReference type="InterPro" id="IPR001878">
    <property type="entry name" value="Znf_CCHC"/>
</dbReference>
<accession>A0A671YT04</accession>
<dbReference type="InterPro" id="IPR012337">
    <property type="entry name" value="RNaseH-like_sf"/>
</dbReference>
<evidence type="ECO:0000256" key="9">
    <source>
        <dbReference type="ARBA" id="ARBA00039658"/>
    </source>
</evidence>
<dbReference type="Pfam" id="PF17921">
    <property type="entry name" value="Integrase_H2C2"/>
    <property type="match status" value="1"/>
</dbReference>
<keyword evidence="4" id="KW-0548">Nucleotidyltransferase</keyword>
<dbReference type="SUPFAM" id="SSF57756">
    <property type="entry name" value="Retrovirus zinc finger-like domains"/>
    <property type="match status" value="1"/>
</dbReference>
<keyword evidence="8" id="KW-0695">RNA-directed DNA polymerase</keyword>